<evidence type="ECO:0000256" key="11">
    <source>
        <dbReference type="PIRSR" id="PIRSR601842-2"/>
    </source>
</evidence>
<evidence type="ECO:0000256" key="1">
    <source>
        <dbReference type="ARBA" id="ARBA00004613"/>
    </source>
</evidence>
<keyword evidence="5 11" id="KW-0479">Metal-binding</keyword>
<dbReference type="PANTHER" id="PTHR33478">
    <property type="entry name" value="EXTRACELLULAR METALLOPROTEINASE MEP"/>
    <property type="match status" value="1"/>
</dbReference>
<comment type="cofactor">
    <cofactor evidence="11">
        <name>Zn(2+)</name>
        <dbReference type="ChEBI" id="CHEBI:29105"/>
    </cofactor>
    <text evidence="11">Binds 1 zinc ion per subunit.</text>
</comment>
<evidence type="ECO:0000256" key="5">
    <source>
        <dbReference type="ARBA" id="ARBA00022723"/>
    </source>
</evidence>
<dbReference type="InterPro" id="IPR001842">
    <property type="entry name" value="Peptidase_M36"/>
</dbReference>
<evidence type="ECO:0000256" key="9">
    <source>
        <dbReference type="ARBA" id="ARBA00023145"/>
    </source>
</evidence>
<feature type="active site" evidence="10">
    <location>
        <position position="445"/>
    </location>
</feature>
<evidence type="ECO:0000256" key="4">
    <source>
        <dbReference type="ARBA" id="ARBA00022670"/>
    </source>
</evidence>
<dbReference type="EMBL" id="JADGJW010000565">
    <property type="protein sequence ID" value="KAJ3215132.1"/>
    <property type="molecule type" value="Genomic_DNA"/>
</dbReference>
<organism evidence="13 14">
    <name type="scientific">Clydaea vesicula</name>
    <dbReference type="NCBI Taxonomy" id="447962"/>
    <lineage>
        <taxon>Eukaryota</taxon>
        <taxon>Fungi</taxon>
        <taxon>Fungi incertae sedis</taxon>
        <taxon>Chytridiomycota</taxon>
        <taxon>Chytridiomycota incertae sedis</taxon>
        <taxon>Chytridiomycetes</taxon>
        <taxon>Lobulomycetales</taxon>
        <taxon>Lobulomycetaceae</taxon>
        <taxon>Clydaea</taxon>
    </lineage>
</organism>
<dbReference type="GO" id="GO:0005615">
    <property type="term" value="C:extracellular space"/>
    <property type="evidence" value="ECO:0007669"/>
    <property type="project" value="InterPro"/>
</dbReference>
<dbReference type="Gene3D" id="3.10.170.10">
    <property type="match status" value="1"/>
</dbReference>
<dbReference type="GO" id="GO:0008270">
    <property type="term" value="F:zinc ion binding"/>
    <property type="evidence" value="ECO:0007669"/>
    <property type="project" value="InterPro"/>
</dbReference>
<dbReference type="InterPro" id="IPR050371">
    <property type="entry name" value="Fungal_virulence_M36"/>
</dbReference>
<evidence type="ECO:0000256" key="2">
    <source>
        <dbReference type="ARBA" id="ARBA00006006"/>
    </source>
</evidence>
<dbReference type="AlphaFoldDB" id="A0AAD5TYS7"/>
<feature type="binding site" evidence="11">
    <location>
        <position position="261"/>
    </location>
    <ligand>
        <name>Zn(2+)</name>
        <dbReference type="ChEBI" id="CHEBI:29105"/>
        <note>catalytic</note>
    </ligand>
</feature>
<dbReference type="Proteomes" id="UP001211065">
    <property type="component" value="Unassembled WGS sequence"/>
</dbReference>
<proteinExistence type="inferred from homology"/>
<comment type="subcellular location">
    <subcellularLocation>
        <location evidence="1 12">Secreted</location>
    </subcellularLocation>
</comment>
<feature type="binding site" evidence="11">
    <location>
        <position position="448"/>
    </location>
    <ligand>
        <name>Zn(2+)</name>
        <dbReference type="ChEBI" id="CHEBI:29105"/>
        <note>catalytic</note>
    </ligand>
</feature>
<evidence type="ECO:0000256" key="6">
    <source>
        <dbReference type="ARBA" id="ARBA00022801"/>
    </source>
</evidence>
<evidence type="ECO:0000256" key="10">
    <source>
        <dbReference type="PIRSR" id="PIRSR601842-1"/>
    </source>
</evidence>
<name>A0AAD5TYS7_9FUNG</name>
<feature type="binding site" evidence="11">
    <location>
        <position position="474"/>
    </location>
    <ligand>
        <name>Zn(2+)</name>
        <dbReference type="ChEBI" id="CHEBI:29105"/>
        <note>catalytic</note>
    </ligand>
</feature>
<protein>
    <recommendedName>
        <fullName evidence="12">Extracellular metalloproteinase</fullName>
        <ecNumber evidence="12">3.4.24.-</ecNumber>
    </recommendedName>
    <alternativeName>
        <fullName evidence="12">Fungalysin</fullName>
    </alternativeName>
</protein>
<feature type="signal peptide" evidence="12">
    <location>
        <begin position="1"/>
        <end position="21"/>
    </location>
</feature>
<accession>A0AAD5TYS7</accession>
<keyword evidence="4 12" id="KW-0645">Protease</keyword>
<dbReference type="Gene3D" id="1.10.390.10">
    <property type="entry name" value="Neutral Protease Domain 2"/>
    <property type="match status" value="1"/>
</dbReference>
<keyword evidence="7 11" id="KW-0862">Zinc</keyword>
<keyword evidence="9 12" id="KW-0865">Zymogen</keyword>
<dbReference type="CDD" id="cd09596">
    <property type="entry name" value="M36"/>
    <property type="match status" value="1"/>
</dbReference>
<dbReference type="GO" id="GO:0004222">
    <property type="term" value="F:metalloendopeptidase activity"/>
    <property type="evidence" value="ECO:0007669"/>
    <property type="project" value="InterPro"/>
</dbReference>
<gene>
    <name evidence="13" type="primary">MEP5_4</name>
    <name evidence="13" type="ORF">HK099_006499</name>
</gene>
<dbReference type="PRINTS" id="PR00999">
    <property type="entry name" value="FUNGALYSIN"/>
</dbReference>
<evidence type="ECO:0000256" key="7">
    <source>
        <dbReference type="ARBA" id="ARBA00022833"/>
    </source>
</evidence>
<comment type="caution">
    <text evidence="13">The sequence shown here is derived from an EMBL/GenBank/DDBJ whole genome shotgun (WGS) entry which is preliminary data.</text>
</comment>
<dbReference type="PANTHER" id="PTHR33478:SF1">
    <property type="entry name" value="EXTRACELLULAR METALLOPROTEINASE MEP"/>
    <property type="match status" value="1"/>
</dbReference>
<evidence type="ECO:0000256" key="3">
    <source>
        <dbReference type="ARBA" id="ARBA00022525"/>
    </source>
</evidence>
<feature type="chain" id="PRO_5041769984" description="Extracellular metalloproteinase" evidence="12">
    <location>
        <begin position="22"/>
        <end position="754"/>
    </location>
</feature>
<dbReference type="Pfam" id="PF02128">
    <property type="entry name" value="Peptidase_M36"/>
    <property type="match status" value="1"/>
</dbReference>
<comment type="similarity">
    <text evidence="2 12">Belongs to the peptidase M36 family.</text>
</comment>
<sequence length="754" mass="81844">MKSTLFASVIALATSAASVPAGESNSLNSNTGNLLGTTFPKYFQPASTVEEVVPLLEKRDGLAKTLEENQQLALDHVSQLTGTPKSEIVLTSSVESSGGFTTFHFGRILEEKLVDNVAANVNVDSLGNIVSVGQSWTTNKETVKNETKITANDAVKAVTSALGLPFDENAVVENKVDGAQFFSGFDEKIVGDVKVSEKYYRTSNTLEKCYNVVLKLKDNHYTVFVGQESGKILGANNWVTSDSFINQNAKQKRSTLTKRADYKYNAVVFPQADLSEGRSITTNPADKTASRLGWHNTGAGDVGTTVGNNVQAQEFQDQNNPRRATKADFNFDYPIDEKKEAKTYWEAGLVNTFYVTNAIHDISYHYGFDEKSGNFQKDNFQNGGKGEDEIIANAQSSVLVNGQNTNNANFGTPPDGEHGEMNMYLFDVTTPGRDGDLDNNVIAHEIFHGVSNRLTGGPANVDCLSTTEAGGMGEGWSDVNAFFLTTKTSHTRNTDRSTGSYIINNAAGIRSKIYSTDMKKNSYTLEDVKKNFEVHDIGEIWATMLFEVMWNMIDKNGFTENLISDAKSGKGNTDFYQILLNGLKLQPCSPTFLTARDSIILADKNLGSKYSCEIWAAFAKRGLGFGATKDYKNNFDVPPSCTGKAPTSTPTEAVTPTLAATTTTEAILTTPPASKTAVTTTVAKTTTTLSKATTQKPQPTTSTCVHDKCLTGGFLQASCDSCVAKICAKDPYCCTTGWNKRCKRAVQTVCNQKC</sequence>
<keyword evidence="8 12" id="KW-0482">Metalloprotease</keyword>
<keyword evidence="3 12" id="KW-0964">Secreted</keyword>
<evidence type="ECO:0000256" key="8">
    <source>
        <dbReference type="ARBA" id="ARBA00023049"/>
    </source>
</evidence>
<reference evidence="13" key="1">
    <citation type="submission" date="2020-05" db="EMBL/GenBank/DDBJ databases">
        <title>Phylogenomic resolution of chytrid fungi.</title>
        <authorList>
            <person name="Stajich J.E."/>
            <person name="Amses K."/>
            <person name="Simmons R."/>
            <person name="Seto K."/>
            <person name="Myers J."/>
            <person name="Bonds A."/>
            <person name="Quandt C.A."/>
            <person name="Barry K."/>
            <person name="Liu P."/>
            <person name="Grigoriev I."/>
            <person name="Longcore J.E."/>
            <person name="James T.Y."/>
        </authorList>
    </citation>
    <scope>NUCLEOTIDE SEQUENCE</scope>
    <source>
        <strain evidence="13">JEL0476</strain>
    </source>
</reference>
<keyword evidence="6 12" id="KW-0378">Hydrolase</keyword>
<dbReference type="GO" id="GO:0006508">
    <property type="term" value="P:proteolysis"/>
    <property type="evidence" value="ECO:0007669"/>
    <property type="project" value="UniProtKB-KW"/>
</dbReference>
<dbReference type="InterPro" id="IPR027268">
    <property type="entry name" value="Peptidase_M4/M1_CTD_sf"/>
</dbReference>
<evidence type="ECO:0000313" key="13">
    <source>
        <dbReference type="EMBL" id="KAJ3215132.1"/>
    </source>
</evidence>
<feature type="binding site" evidence="11">
    <location>
        <position position="444"/>
    </location>
    <ligand>
        <name>Zn(2+)</name>
        <dbReference type="ChEBI" id="CHEBI:29105"/>
        <note>catalytic</note>
    </ligand>
</feature>
<dbReference type="EC" id="3.4.24.-" evidence="12"/>
<keyword evidence="12" id="KW-0732">Signal</keyword>
<dbReference type="SUPFAM" id="SSF55486">
    <property type="entry name" value="Metalloproteases ('zincins'), catalytic domain"/>
    <property type="match status" value="1"/>
</dbReference>
<keyword evidence="14" id="KW-1185">Reference proteome</keyword>
<evidence type="ECO:0000313" key="14">
    <source>
        <dbReference type="Proteomes" id="UP001211065"/>
    </source>
</evidence>
<evidence type="ECO:0000256" key="12">
    <source>
        <dbReference type="RuleBase" id="RU364017"/>
    </source>
</evidence>